<dbReference type="PANTHER" id="PTHR34427:SF5">
    <property type="entry name" value="DUF4283 DOMAIN-CONTAINING PROTEIN"/>
    <property type="match status" value="1"/>
</dbReference>
<protein>
    <recommendedName>
        <fullName evidence="1">DUF4283 domain-containing protein</fullName>
    </recommendedName>
</protein>
<sequence>MGWKMAKAWGLKGKMGIAGMGKGRALLEFEFAEEARRVHLSGDKVVGGVRMGLERWNPSSGCMEEGEVRREVWVRILGLPVSLWVPSVLRRVGDACGGFLDVDPKTERMEELQWARILIKSEGVNIPGSLVIGVEEISYSLSLWWEAVPVLRQEEGRNRGLSDCLRGEVRGDVTPHAGSRVKEKVGVGIEVQRQSWDGTCRLMQGEGIVERVFSHVGQLRGPDSWAGSAGPCSLKDWAVGPSLNPMGDQLGLRQVTSLGRAVGDGLGHLLKGKTILNQAHLVDNGPLLKSFSPGLTDKNRNNFMEHEFINYRVEEMGRRQQMVPTCQGAERMLEEEAARYGLDVNLGGLRMQGASSSNFFCFGWSPEKEGYDHSGVQREGVVIGSASRNPNVEDRIEKRNGCWDLIEITVLSLWEEIRGGWQTRRSHKRAVRRTN</sequence>
<evidence type="ECO:0000313" key="3">
    <source>
        <dbReference type="Proteomes" id="UP000288805"/>
    </source>
</evidence>
<organism evidence="2 3">
    <name type="scientific">Vitis vinifera</name>
    <name type="common">Grape</name>
    <dbReference type="NCBI Taxonomy" id="29760"/>
    <lineage>
        <taxon>Eukaryota</taxon>
        <taxon>Viridiplantae</taxon>
        <taxon>Streptophyta</taxon>
        <taxon>Embryophyta</taxon>
        <taxon>Tracheophyta</taxon>
        <taxon>Spermatophyta</taxon>
        <taxon>Magnoliopsida</taxon>
        <taxon>eudicotyledons</taxon>
        <taxon>Gunneridae</taxon>
        <taxon>Pentapetalae</taxon>
        <taxon>rosids</taxon>
        <taxon>Vitales</taxon>
        <taxon>Vitaceae</taxon>
        <taxon>Viteae</taxon>
        <taxon>Vitis</taxon>
    </lineage>
</organism>
<dbReference type="AlphaFoldDB" id="A0A438JNR5"/>
<feature type="domain" description="DUF4283" evidence="1">
    <location>
        <begin position="1"/>
        <end position="64"/>
    </location>
</feature>
<dbReference type="InterPro" id="IPR025558">
    <property type="entry name" value="DUF4283"/>
</dbReference>
<reference evidence="2 3" key="1">
    <citation type="journal article" date="2018" name="PLoS Genet.">
        <title>Population sequencing reveals clonal diversity and ancestral inbreeding in the grapevine cultivar Chardonnay.</title>
        <authorList>
            <person name="Roach M.J."/>
            <person name="Johnson D.L."/>
            <person name="Bohlmann J."/>
            <person name="van Vuuren H.J."/>
            <person name="Jones S.J."/>
            <person name="Pretorius I.S."/>
            <person name="Schmidt S.A."/>
            <person name="Borneman A.R."/>
        </authorList>
    </citation>
    <scope>NUCLEOTIDE SEQUENCE [LARGE SCALE GENOMIC DNA]</scope>
    <source>
        <strain evidence="3">cv. Chardonnay</strain>
        <tissue evidence="2">Leaf</tissue>
    </source>
</reference>
<comment type="caution">
    <text evidence="2">The sequence shown here is derived from an EMBL/GenBank/DDBJ whole genome shotgun (WGS) entry which is preliminary data.</text>
</comment>
<dbReference type="Proteomes" id="UP000288805">
    <property type="component" value="Unassembled WGS sequence"/>
</dbReference>
<evidence type="ECO:0000259" key="1">
    <source>
        <dbReference type="Pfam" id="PF14111"/>
    </source>
</evidence>
<accession>A0A438JNR5</accession>
<proteinExistence type="predicted"/>
<dbReference type="Pfam" id="PF14111">
    <property type="entry name" value="DUF4283"/>
    <property type="match status" value="1"/>
</dbReference>
<evidence type="ECO:0000313" key="2">
    <source>
        <dbReference type="EMBL" id="RVX10574.1"/>
    </source>
</evidence>
<dbReference type="EMBL" id="QGNW01000034">
    <property type="protein sequence ID" value="RVX10574.1"/>
    <property type="molecule type" value="Genomic_DNA"/>
</dbReference>
<dbReference type="PANTHER" id="PTHR34427">
    <property type="entry name" value="DUF4283 DOMAIN PROTEIN"/>
    <property type="match status" value="1"/>
</dbReference>
<name>A0A438JNR5_VITVI</name>
<gene>
    <name evidence="2" type="ORF">CK203_016984</name>
</gene>